<dbReference type="PANTHER" id="PTHR11207:SF32">
    <property type="entry name" value="LARGE RIBOSOMAL SUBUNIT PROTEIN ML44"/>
    <property type="match status" value="1"/>
</dbReference>
<dbReference type="GO" id="GO:0003735">
    <property type="term" value="F:structural constituent of ribosome"/>
    <property type="evidence" value="ECO:0007669"/>
    <property type="project" value="TreeGrafter"/>
</dbReference>
<keyword evidence="11" id="KW-1185">Reference proteome</keyword>
<keyword evidence="3" id="KW-0689">Ribosomal protein</keyword>
<evidence type="ECO:0000256" key="2">
    <source>
        <dbReference type="ARBA" id="ARBA00022884"/>
    </source>
</evidence>
<dbReference type="Proteomes" id="UP000308549">
    <property type="component" value="Unassembled WGS sequence"/>
</dbReference>
<dbReference type="GO" id="GO:0004525">
    <property type="term" value="F:ribonuclease III activity"/>
    <property type="evidence" value="ECO:0007669"/>
    <property type="project" value="InterPro"/>
</dbReference>
<dbReference type="OrthoDB" id="67027at2759"/>
<gene>
    <name evidence="10" type="ORF">B0A50_02790</name>
</gene>
<feature type="region of interest" description="Disordered" evidence="8">
    <location>
        <begin position="74"/>
        <end position="139"/>
    </location>
</feature>
<dbReference type="InterPro" id="IPR044443">
    <property type="entry name" value="Ribosomal_mL44_DSRM_fung"/>
</dbReference>
<dbReference type="SUPFAM" id="SSF69065">
    <property type="entry name" value="RNase III domain-like"/>
    <property type="match status" value="1"/>
</dbReference>
<dbReference type="PANTHER" id="PTHR11207">
    <property type="entry name" value="RIBONUCLEASE III"/>
    <property type="match status" value="1"/>
</dbReference>
<dbReference type="SMART" id="SM00358">
    <property type="entry name" value="DSRM"/>
    <property type="match status" value="1"/>
</dbReference>
<dbReference type="EMBL" id="NAJL01000012">
    <property type="protein sequence ID" value="TKA30071.1"/>
    <property type="molecule type" value="Genomic_DNA"/>
</dbReference>
<evidence type="ECO:0000256" key="7">
    <source>
        <dbReference type="ARBA" id="ARBA00035187"/>
    </source>
</evidence>
<evidence type="ECO:0000256" key="1">
    <source>
        <dbReference type="ARBA" id="ARBA00004173"/>
    </source>
</evidence>
<feature type="region of interest" description="Disordered" evidence="8">
    <location>
        <begin position="321"/>
        <end position="347"/>
    </location>
</feature>
<dbReference type="InterPro" id="IPR044444">
    <property type="entry name" value="Ribosomal_mL44_DSRM_metazoa"/>
</dbReference>
<evidence type="ECO:0000256" key="3">
    <source>
        <dbReference type="ARBA" id="ARBA00022980"/>
    </source>
</evidence>
<name>A0A4U0U4N0_9PEZI</name>
<dbReference type="Gene3D" id="3.30.160.20">
    <property type="match status" value="1"/>
</dbReference>
<dbReference type="Gene3D" id="1.10.1520.10">
    <property type="entry name" value="Ribonuclease III domain"/>
    <property type="match status" value="1"/>
</dbReference>
<dbReference type="SMART" id="SM00535">
    <property type="entry name" value="RIBOc"/>
    <property type="match status" value="1"/>
</dbReference>
<dbReference type="SUPFAM" id="SSF54768">
    <property type="entry name" value="dsRNA-binding domain-like"/>
    <property type="match status" value="1"/>
</dbReference>
<proteinExistence type="inferred from homology"/>
<evidence type="ECO:0000259" key="9">
    <source>
        <dbReference type="PROSITE" id="PS50142"/>
    </source>
</evidence>
<dbReference type="InterPro" id="IPR014720">
    <property type="entry name" value="dsRBD_dom"/>
</dbReference>
<accession>A0A4U0U4N0</accession>
<evidence type="ECO:0000256" key="4">
    <source>
        <dbReference type="ARBA" id="ARBA00023128"/>
    </source>
</evidence>
<dbReference type="CDD" id="cd19873">
    <property type="entry name" value="DSRM_MRPL3_like"/>
    <property type="match status" value="1"/>
</dbReference>
<dbReference type="GO" id="GO:0003725">
    <property type="term" value="F:double-stranded RNA binding"/>
    <property type="evidence" value="ECO:0007669"/>
    <property type="project" value="InterPro"/>
</dbReference>
<organism evidence="10 11">
    <name type="scientific">Salinomyces thailandicus</name>
    <dbReference type="NCBI Taxonomy" id="706561"/>
    <lineage>
        <taxon>Eukaryota</taxon>
        <taxon>Fungi</taxon>
        <taxon>Dikarya</taxon>
        <taxon>Ascomycota</taxon>
        <taxon>Pezizomycotina</taxon>
        <taxon>Dothideomycetes</taxon>
        <taxon>Dothideomycetidae</taxon>
        <taxon>Mycosphaerellales</taxon>
        <taxon>Teratosphaeriaceae</taxon>
        <taxon>Salinomyces</taxon>
    </lineage>
</organism>
<comment type="subcellular location">
    <subcellularLocation>
        <location evidence="1">Mitochondrion</location>
    </subcellularLocation>
</comment>
<keyword evidence="4" id="KW-0496">Mitochondrion</keyword>
<evidence type="ECO:0000256" key="5">
    <source>
        <dbReference type="ARBA" id="ARBA00023274"/>
    </source>
</evidence>
<evidence type="ECO:0000256" key="6">
    <source>
        <dbReference type="ARBA" id="ARBA00024034"/>
    </source>
</evidence>
<dbReference type="AlphaFoldDB" id="A0A4U0U4N0"/>
<feature type="domain" description="RNase III" evidence="9">
    <location>
        <begin position="151"/>
        <end position="239"/>
    </location>
</feature>
<comment type="caution">
    <text evidence="10">The sequence shown here is derived from an EMBL/GenBank/DDBJ whole genome shotgun (WGS) entry which is preliminary data.</text>
</comment>
<dbReference type="Pfam" id="PF22892">
    <property type="entry name" value="DSRM_MRPL44"/>
    <property type="match status" value="1"/>
</dbReference>
<dbReference type="InterPro" id="IPR036389">
    <property type="entry name" value="RNase_III_sf"/>
</dbReference>
<dbReference type="InterPro" id="IPR000999">
    <property type="entry name" value="RNase_III_dom"/>
</dbReference>
<keyword evidence="5" id="KW-0687">Ribonucleoprotein</keyword>
<evidence type="ECO:0000313" key="11">
    <source>
        <dbReference type="Proteomes" id="UP000308549"/>
    </source>
</evidence>
<evidence type="ECO:0000256" key="8">
    <source>
        <dbReference type="SAM" id="MobiDB-lite"/>
    </source>
</evidence>
<feature type="compositionally biased region" description="Low complexity" evidence="8">
    <location>
        <begin position="106"/>
        <end position="115"/>
    </location>
</feature>
<reference evidence="10 11" key="1">
    <citation type="submission" date="2017-03" db="EMBL/GenBank/DDBJ databases">
        <title>Genomes of endolithic fungi from Antarctica.</title>
        <authorList>
            <person name="Coleine C."/>
            <person name="Masonjones S."/>
            <person name="Stajich J.E."/>
        </authorList>
    </citation>
    <scope>NUCLEOTIDE SEQUENCE [LARGE SCALE GENOMIC DNA]</scope>
    <source>
        <strain evidence="10 11">CCFEE 6315</strain>
    </source>
</reference>
<comment type="similarity">
    <text evidence="6">Belongs to the ribonuclease III family. Mitochondrion-specific ribosomal protein mL44 subfamily.</text>
</comment>
<keyword evidence="2" id="KW-0694">RNA-binding</keyword>
<sequence length="523" mass="57383">MLESRFLGVKTNIIATLPQLLPSSPARLTSTSAYSIARMKRVRLDRWASQFQIQPPRNPRLHLQPSTCLFSQDSRAPRREWQQRHYHIQHRWQNEKRPAGSRRKASSTSATQADDATPEPPIPAAAASENSARAAPSYTSTLRKVTHSAKLSALHARLSLPSKLPLQTLATCLIDPSADPRPGYNNASFAVVGQDLLGYYTSEYLICRYPRLPMPVLFAAQYAYAGNATLGAMRSEWGVEAAAAPGPEVDPGLLQLKRKTPGNAILEGDTRRLKDMPLARRLGSSRRNDMWHYRRGMSSRIVFDDEFGDLLSGLPPADAQPYPGAAISEPTEGSTKDVEESLQDESDLTRAAEEQLPTISDPEPVTVDEASASFIRALAGALYLHAGSAAAKSFHKDHFLSRQLQLHTLFHFTHPTRDLSRLCAREGFEPPVARLISETGRLSRTPVFVVGVYSGNDKLGEGAGSSLNEGRVRAAAAALRSWYLYSPPESEVVLPSEVEGAVSGAKGKKKWKPQMVDMGEIIT</sequence>
<evidence type="ECO:0000313" key="10">
    <source>
        <dbReference type="EMBL" id="TKA30071.1"/>
    </source>
</evidence>
<protein>
    <recommendedName>
        <fullName evidence="7">Large ribosomal subunit protein mL44</fullName>
    </recommendedName>
</protein>
<dbReference type="PROSITE" id="PS50142">
    <property type="entry name" value="RNASE_3_2"/>
    <property type="match status" value="1"/>
</dbReference>
<feature type="compositionally biased region" description="Low complexity" evidence="8">
    <location>
        <begin position="124"/>
        <end position="136"/>
    </location>
</feature>
<dbReference type="GO" id="GO:0006396">
    <property type="term" value="P:RNA processing"/>
    <property type="evidence" value="ECO:0007669"/>
    <property type="project" value="InterPro"/>
</dbReference>
<dbReference type="GO" id="GO:0005739">
    <property type="term" value="C:mitochondrion"/>
    <property type="evidence" value="ECO:0007669"/>
    <property type="project" value="TreeGrafter"/>
</dbReference>